<feature type="compositionally biased region" description="Low complexity" evidence="1">
    <location>
        <begin position="263"/>
        <end position="276"/>
    </location>
</feature>
<evidence type="ECO:0000313" key="3">
    <source>
        <dbReference type="EMBL" id="KUG61848.1"/>
    </source>
</evidence>
<proteinExistence type="predicted"/>
<protein>
    <submittedName>
        <fullName evidence="3">Fe-S oxidoreductase</fullName>
    </submittedName>
</protein>
<sequence>MRIALFATCIVDAMYPRVALATVRVLERLGHQVVFPPGQGCCSQMHVNSGYFDDALPVVRNHVKAFSAADYDVAVAPSGSCVASLGHQQPMIARAGGDEDLARDAAAVAASTYELSQLLTDVLGVTDAAAQLGSWFPHRVTYHPSCHGMRLLRLGDRQKNLVASVGDIDFVELPDAEECCGFGGTFSFKNPDVSAAMAEEKIGNIVSTGAELCTGGDASCLMHLGGAMNRRGTGAATVHFAEILASTRENPLEVSGPVELSIPGPGARRAASPSAPHTTGGAR</sequence>
<organism evidence="3 4">
    <name type="scientific">Kocuria rosea subsp. polaris</name>
    <dbReference type="NCBI Taxonomy" id="136273"/>
    <lineage>
        <taxon>Bacteria</taxon>
        <taxon>Bacillati</taxon>
        <taxon>Actinomycetota</taxon>
        <taxon>Actinomycetes</taxon>
        <taxon>Micrococcales</taxon>
        <taxon>Micrococcaceae</taxon>
        <taxon>Kocuria</taxon>
    </lineage>
</organism>
<dbReference type="AlphaFoldDB" id="A0A0W8IPQ5"/>
<feature type="domain" description="Cysteine-rich" evidence="2">
    <location>
        <begin position="3"/>
        <end position="85"/>
    </location>
</feature>
<dbReference type="InterPro" id="IPR004017">
    <property type="entry name" value="Cys_rich_dom"/>
</dbReference>
<name>A0A0W8IPQ5_KOCRO</name>
<reference evidence="4" key="1">
    <citation type="submission" date="2015-12" db="EMBL/GenBank/DDBJ databases">
        <authorList>
            <person name="Nair G.R."/>
            <person name="Kaur G."/>
            <person name="Mayilraj S."/>
        </authorList>
    </citation>
    <scope>NUCLEOTIDE SEQUENCE [LARGE SCALE GENOMIC DNA]</scope>
    <source>
        <strain evidence="4">CD08_4</strain>
    </source>
</reference>
<accession>A0A0W8IPQ5</accession>
<feature type="domain" description="Cysteine-rich" evidence="2">
    <location>
        <begin position="140"/>
        <end position="224"/>
    </location>
</feature>
<dbReference type="PANTHER" id="PTHR30296">
    <property type="entry name" value="UNCHARACTERIZED PROTEIN YKGE"/>
    <property type="match status" value="1"/>
</dbReference>
<dbReference type="OrthoDB" id="9770306at2"/>
<dbReference type="Pfam" id="PF02754">
    <property type="entry name" value="CCG"/>
    <property type="match status" value="2"/>
</dbReference>
<evidence type="ECO:0000259" key="2">
    <source>
        <dbReference type="Pfam" id="PF02754"/>
    </source>
</evidence>
<dbReference type="PANTHER" id="PTHR30296:SF0">
    <property type="entry name" value="LACTATE UTILIZATION PROTEIN A"/>
    <property type="match status" value="1"/>
</dbReference>
<dbReference type="GO" id="GO:0016491">
    <property type="term" value="F:oxidoreductase activity"/>
    <property type="evidence" value="ECO:0007669"/>
    <property type="project" value="UniProtKB-ARBA"/>
</dbReference>
<feature type="region of interest" description="Disordered" evidence="1">
    <location>
        <begin position="254"/>
        <end position="283"/>
    </location>
</feature>
<dbReference type="GO" id="GO:0005829">
    <property type="term" value="C:cytosol"/>
    <property type="evidence" value="ECO:0007669"/>
    <property type="project" value="TreeGrafter"/>
</dbReference>
<comment type="caution">
    <text evidence="3">The sequence shown here is derived from an EMBL/GenBank/DDBJ whole genome shotgun (WGS) entry which is preliminary data.</text>
</comment>
<dbReference type="STRING" id="136273.GY22_12940"/>
<dbReference type="RefSeq" id="WP_058872647.1">
    <property type="nucleotide sequence ID" value="NZ_LQBK01000003.1"/>
</dbReference>
<dbReference type="eggNOG" id="COG0247">
    <property type="taxonomic scope" value="Bacteria"/>
</dbReference>
<evidence type="ECO:0000256" key="1">
    <source>
        <dbReference type="SAM" id="MobiDB-lite"/>
    </source>
</evidence>
<dbReference type="Proteomes" id="UP000053512">
    <property type="component" value="Unassembled WGS sequence"/>
</dbReference>
<evidence type="ECO:0000313" key="4">
    <source>
        <dbReference type="Proteomes" id="UP000053512"/>
    </source>
</evidence>
<dbReference type="EMBL" id="LQBK01000003">
    <property type="protein sequence ID" value="KUG61848.1"/>
    <property type="molecule type" value="Genomic_DNA"/>
</dbReference>
<gene>
    <name evidence="3" type="ORF">AVL61_10965</name>
</gene>